<name>A0ABV7YDP2_9ACTN</name>
<keyword evidence="2" id="KW-1185">Reference proteome</keyword>
<proteinExistence type="predicted"/>
<evidence type="ECO:0000313" key="1">
    <source>
        <dbReference type="EMBL" id="MFC3761745.1"/>
    </source>
</evidence>
<sequence>MTPIRPSDLIEQLADECAEIDLVPLRDGRLFVHSDQAVAGELRRVAGELAEVVTQAAHRWGITVEEFPVVTLRSQPAWFDGRRGLVLQIASALYAQSPWDATALLDLPAAIRVLVVDLRIIESLDDGQGDVAAPGEFVLTGQQVCTMIDVVGRFAAAAAVNPAAAPTAGGR</sequence>
<dbReference type="RefSeq" id="WP_205114398.1">
    <property type="nucleotide sequence ID" value="NZ_JAFBCM010000001.1"/>
</dbReference>
<dbReference type="EMBL" id="JBHRZH010000009">
    <property type="protein sequence ID" value="MFC3761745.1"/>
    <property type="molecule type" value="Genomic_DNA"/>
</dbReference>
<comment type="caution">
    <text evidence="1">The sequence shown here is derived from an EMBL/GenBank/DDBJ whole genome shotgun (WGS) entry which is preliminary data.</text>
</comment>
<organism evidence="1 2">
    <name type="scientific">Tenggerimyces flavus</name>
    <dbReference type="NCBI Taxonomy" id="1708749"/>
    <lineage>
        <taxon>Bacteria</taxon>
        <taxon>Bacillati</taxon>
        <taxon>Actinomycetota</taxon>
        <taxon>Actinomycetes</taxon>
        <taxon>Propionibacteriales</taxon>
        <taxon>Nocardioidaceae</taxon>
        <taxon>Tenggerimyces</taxon>
    </lineage>
</organism>
<evidence type="ECO:0000313" key="2">
    <source>
        <dbReference type="Proteomes" id="UP001595699"/>
    </source>
</evidence>
<protein>
    <submittedName>
        <fullName evidence="1">Uncharacterized protein</fullName>
    </submittedName>
</protein>
<accession>A0ABV7YDP2</accession>
<gene>
    <name evidence="1" type="ORF">ACFOUW_12950</name>
</gene>
<reference evidence="2" key="1">
    <citation type="journal article" date="2019" name="Int. J. Syst. Evol. Microbiol.">
        <title>The Global Catalogue of Microorganisms (GCM) 10K type strain sequencing project: providing services to taxonomists for standard genome sequencing and annotation.</title>
        <authorList>
            <consortium name="The Broad Institute Genomics Platform"/>
            <consortium name="The Broad Institute Genome Sequencing Center for Infectious Disease"/>
            <person name="Wu L."/>
            <person name="Ma J."/>
        </authorList>
    </citation>
    <scope>NUCLEOTIDE SEQUENCE [LARGE SCALE GENOMIC DNA]</scope>
    <source>
        <strain evidence="2">CGMCC 4.7241</strain>
    </source>
</reference>
<dbReference type="Proteomes" id="UP001595699">
    <property type="component" value="Unassembled WGS sequence"/>
</dbReference>